<feature type="domain" description="HTH gntR-type" evidence="6">
    <location>
        <begin position="17"/>
        <end position="85"/>
    </location>
</feature>
<dbReference type="PROSITE" id="PS50949">
    <property type="entry name" value="HTH_GNTR"/>
    <property type="match status" value="1"/>
</dbReference>
<dbReference type="Gene3D" id="1.10.10.10">
    <property type="entry name" value="Winged helix-like DNA-binding domain superfamily/Winged helix DNA-binding domain"/>
    <property type="match status" value="1"/>
</dbReference>
<dbReference type="SUPFAM" id="SSF53383">
    <property type="entry name" value="PLP-dependent transferases"/>
    <property type="match status" value="1"/>
</dbReference>
<reference evidence="7 8" key="1">
    <citation type="submission" date="2017-05" db="EMBL/GenBank/DDBJ databases">
        <authorList>
            <person name="Song R."/>
            <person name="Chenine A.L."/>
            <person name="Ruprecht R.M."/>
        </authorList>
    </citation>
    <scope>NUCLEOTIDE SEQUENCE [LARGE SCALE GENOMIC DNA]</scope>
    <source>
        <strain evidence="7 8">CECT 8899</strain>
    </source>
</reference>
<dbReference type="SMART" id="SM00345">
    <property type="entry name" value="HTH_GNTR"/>
    <property type="match status" value="1"/>
</dbReference>
<dbReference type="RefSeq" id="WP_093991552.1">
    <property type="nucleotide sequence ID" value="NZ_FXZK01000002.1"/>
</dbReference>
<keyword evidence="3" id="KW-0805">Transcription regulation</keyword>
<dbReference type="OrthoDB" id="9804020at2"/>
<comment type="similarity">
    <text evidence="1">In the C-terminal section; belongs to the class-I pyridoxal-phosphate-dependent aminotransferase family.</text>
</comment>
<dbReference type="CDD" id="cd00609">
    <property type="entry name" value="AAT_like"/>
    <property type="match status" value="1"/>
</dbReference>
<dbReference type="InterPro" id="IPR015424">
    <property type="entry name" value="PyrdxlP-dep_Trfase"/>
</dbReference>
<evidence type="ECO:0000256" key="1">
    <source>
        <dbReference type="ARBA" id="ARBA00005384"/>
    </source>
</evidence>
<keyword evidence="8" id="KW-1185">Reference proteome</keyword>
<evidence type="ECO:0000313" key="7">
    <source>
        <dbReference type="EMBL" id="SMY07343.1"/>
    </source>
</evidence>
<dbReference type="InterPro" id="IPR051446">
    <property type="entry name" value="HTH_trans_reg/aminotransferase"/>
</dbReference>
<dbReference type="InterPro" id="IPR000524">
    <property type="entry name" value="Tscrpt_reg_HTH_GntR"/>
</dbReference>
<dbReference type="PANTHER" id="PTHR46577">
    <property type="entry name" value="HTH-TYPE TRANSCRIPTIONAL REGULATORY PROTEIN GABR"/>
    <property type="match status" value="1"/>
</dbReference>
<organism evidence="7 8">
    <name type="scientific">Flavimaricola marinus</name>
    <dbReference type="NCBI Taxonomy" id="1819565"/>
    <lineage>
        <taxon>Bacteria</taxon>
        <taxon>Pseudomonadati</taxon>
        <taxon>Pseudomonadota</taxon>
        <taxon>Alphaproteobacteria</taxon>
        <taxon>Rhodobacterales</taxon>
        <taxon>Paracoccaceae</taxon>
        <taxon>Flavimaricola</taxon>
    </lineage>
</organism>
<accession>A0A238LCQ5</accession>
<evidence type="ECO:0000256" key="5">
    <source>
        <dbReference type="ARBA" id="ARBA00023163"/>
    </source>
</evidence>
<dbReference type="InterPro" id="IPR036388">
    <property type="entry name" value="WH-like_DNA-bd_sf"/>
</dbReference>
<name>A0A238LCQ5_9RHOB</name>
<evidence type="ECO:0000256" key="2">
    <source>
        <dbReference type="ARBA" id="ARBA00022898"/>
    </source>
</evidence>
<dbReference type="InterPro" id="IPR004839">
    <property type="entry name" value="Aminotransferase_I/II_large"/>
</dbReference>
<dbReference type="InterPro" id="IPR015422">
    <property type="entry name" value="PyrdxlP-dep_Trfase_small"/>
</dbReference>
<evidence type="ECO:0000256" key="3">
    <source>
        <dbReference type="ARBA" id="ARBA00023015"/>
    </source>
</evidence>
<dbReference type="AlphaFoldDB" id="A0A238LCQ5"/>
<dbReference type="EMBL" id="FXZK01000002">
    <property type="protein sequence ID" value="SMY07343.1"/>
    <property type="molecule type" value="Genomic_DNA"/>
</dbReference>
<gene>
    <name evidence="7" type="primary">ydcR</name>
    <name evidence="7" type="ORF">LOM8899_01478</name>
</gene>
<keyword evidence="4" id="KW-0238">DNA-binding</keyword>
<dbReference type="CDD" id="cd07377">
    <property type="entry name" value="WHTH_GntR"/>
    <property type="match status" value="1"/>
</dbReference>
<dbReference type="Gene3D" id="3.40.640.10">
    <property type="entry name" value="Type I PLP-dependent aspartate aminotransferase-like (Major domain)"/>
    <property type="match status" value="1"/>
</dbReference>
<dbReference type="Pfam" id="PF00155">
    <property type="entry name" value="Aminotran_1_2"/>
    <property type="match status" value="1"/>
</dbReference>
<evidence type="ECO:0000256" key="4">
    <source>
        <dbReference type="ARBA" id="ARBA00023125"/>
    </source>
</evidence>
<dbReference type="InterPro" id="IPR036390">
    <property type="entry name" value="WH_DNA-bd_sf"/>
</dbReference>
<keyword evidence="5" id="KW-0804">Transcription</keyword>
<keyword evidence="2" id="KW-0663">Pyridoxal phosphate</keyword>
<evidence type="ECO:0000313" key="8">
    <source>
        <dbReference type="Proteomes" id="UP000201613"/>
    </source>
</evidence>
<dbReference type="GO" id="GO:0003700">
    <property type="term" value="F:DNA-binding transcription factor activity"/>
    <property type="evidence" value="ECO:0007669"/>
    <property type="project" value="InterPro"/>
</dbReference>
<dbReference type="InterPro" id="IPR015421">
    <property type="entry name" value="PyrdxlP-dep_Trfase_major"/>
</dbReference>
<evidence type="ECO:0000259" key="6">
    <source>
        <dbReference type="PROSITE" id="PS50949"/>
    </source>
</evidence>
<dbReference type="Gene3D" id="3.90.1150.10">
    <property type="entry name" value="Aspartate Aminotransferase, domain 1"/>
    <property type="match status" value="1"/>
</dbReference>
<sequence>MIVLDTISPDTLHEAKAPKYRLVSDALRTDIDRGVLMPGQQLPPVRDLAFQLGVTPGTIARAYSVLTEAGYLTAGVGRGTFVADQTTRSTKTSGFTPYVHPSDGAVVSLLSPRLPDVGQVAMMREGMVTLAEQFSDEAFLRYPSQLTEAATVSAYAGQLQNAPIGPFSEADIVLSNGGQNGVVLIMQTVLTGAEPVVLVDELAYSGFVRGAELCRAKVVGVPWDASGPDAVAFEALVREHGPQMFCTSAEISNPLVRTTTSERRAEIARIAQYHGVHVLDDDCYRLRDHRGPSYRALIPDLGWHVASPSKSFSPALRIGFIVAPLGWAERLQRSASFASFAVSRFATDLYAFLAGHPDMRAVRDRLLEWMRRDVQTIVNSLGKYHVAWDPQVPFVWLDLPEGWRAGEFCQAAEAAGVLLKSAEDFALRDSRRVHGVRLALNGMLEGDQLVGALDALRELLDRPPQRISV</sequence>
<dbReference type="SUPFAM" id="SSF46785">
    <property type="entry name" value="Winged helix' DNA-binding domain"/>
    <property type="match status" value="1"/>
</dbReference>
<dbReference type="Pfam" id="PF00392">
    <property type="entry name" value="GntR"/>
    <property type="match status" value="1"/>
</dbReference>
<protein>
    <submittedName>
        <fullName evidence="7">Putative HTH-type transcriptional regulator YdcR</fullName>
    </submittedName>
</protein>
<dbReference type="PANTHER" id="PTHR46577:SF1">
    <property type="entry name" value="HTH-TYPE TRANSCRIPTIONAL REGULATORY PROTEIN GABR"/>
    <property type="match status" value="1"/>
</dbReference>
<dbReference type="GO" id="GO:0003677">
    <property type="term" value="F:DNA binding"/>
    <property type="evidence" value="ECO:0007669"/>
    <property type="project" value="UniProtKB-KW"/>
</dbReference>
<dbReference type="Proteomes" id="UP000201613">
    <property type="component" value="Unassembled WGS sequence"/>
</dbReference>
<dbReference type="GO" id="GO:0030170">
    <property type="term" value="F:pyridoxal phosphate binding"/>
    <property type="evidence" value="ECO:0007669"/>
    <property type="project" value="InterPro"/>
</dbReference>
<proteinExistence type="inferred from homology"/>